<feature type="domain" description="BPTI/Kunitz inhibitor" evidence="33">
    <location>
        <begin position="231"/>
        <end position="281"/>
    </location>
</feature>
<dbReference type="GeneID" id="109684099"/>
<evidence type="ECO:0000256" key="7">
    <source>
        <dbReference type="ARBA" id="ARBA00008238"/>
    </source>
</evidence>
<keyword evidence="15 32" id="KW-0732">Signal</keyword>
<dbReference type="PRINTS" id="PR01215">
    <property type="entry name" value="A1MCGLOBULIN"/>
</dbReference>
<dbReference type="PRINTS" id="PR00759">
    <property type="entry name" value="BASICPTASE"/>
</dbReference>
<dbReference type="InterPro" id="IPR002968">
    <property type="entry name" value="A1-microglobln"/>
</dbReference>
<keyword evidence="16" id="KW-0677">Repeat</keyword>
<evidence type="ECO:0000256" key="8">
    <source>
        <dbReference type="ARBA" id="ARBA00018905"/>
    </source>
</evidence>
<dbReference type="PANTHER" id="PTHR46676:SF1">
    <property type="entry name" value="PROTEIN AMBP"/>
    <property type="match status" value="1"/>
</dbReference>
<evidence type="ECO:0000256" key="32">
    <source>
        <dbReference type="SAM" id="SignalP"/>
    </source>
</evidence>
<dbReference type="InterPro" id="IPR020901">
    <property type="entry name" value="Prtase_inh_Kunz-CS"/>
</dbReference>
<dbReference type="Proteomes" id="UP001732720">
    <property type="component" value="Chromosome 13"/>
</dbReference>
<comment type="subunit">
    <text evidence="30">I-alpha-I plasma protease inhibitors are assembled from one or two heavy chains (HC) and one light chain, bikunin. Inter-alpha-inhibitor (I-alpha-I) is composed of ITIH1/HC1, ITIH2/HC2 and bikunin, and pre-alpha-inhibitor (P-alpha-I) of ITIH3/HC3 and bikunin. Interacts with TNFAIP6 (via Link domain).</text>
</comment>
<evidence type="ECO:0000256" key="9">
    <source>
        <dbReference type="ARBA" id="ARBA00022475"/>
    </source>
</evidence>
<keyword evidence="22" id="KW-0560">Oxidoreductase</keyword>
<keyword evidence="19" id="KW-0722">Serine protease inhibitor</keyword>
<keyword evidence="35" id="KW-1185">Reference proteome</keyword>
<dbReference type="InterPro" id="IPR000566">
    <property type="entry name" value="Lipocln_cytosolic_FA-bd_dom"/>
</dbReference>
<dbReference type="SMART" id="SM00131">
    <property type="entry name" value="KU"/>
    <property type="match status" value="2"/>
</dbReference>
<evidence type="ECO:0000256" key="25">
    <source>
        <dbReference type="ARBA" id="ARBA00023157"/>
    </source>
</evidence>
<dbReference type="CDD" id="cd22596">
    <property type="entry name" value="Kunitz_bikunin_1-like"/>
    <property type="match status" value="1"/>
</dbReference>
<dbReference type="Pfam" id="PF00014">
    <property type="entry name" value="Kunitz_BPTI"/>
    <property type="match status" value="2"/>
</dbReference>
<evidence type="ECO:0000256" key="11">
    <source>
        <dbReference type="ARBA" id="ARBA00022525"/>
    </source>
</evidence>
<reference evidence="36" key="2">
    <citation type="submission" date="2025-04" db="UniProtKB">
        <authorList>
            <consortium name="RefSeq"/>
        </authorList>
    </citation>
    <scope>IDENTIFICATION</scope>
    <source>
        <tissue evidence="36">Leukocyte</tissue>
    </source>
</reference>
<evidence type="ECO:0000256" key="21">
    <source>
        <dbReference type="ARBA" id="ARBA00022991"/>
    </source>
</evidence>
<gene>
    <name evidence="34 36" type="primary">Ambp</name>
</gene>
<evidence type="ECO:0000259" key="33">
    <source>
        <dbReference type="PROSITE" id="PS50279"/>
    </source>
</evidence>
<evidence type="ECO:0000256" key="31">
    <source>
        <dbReference type="ARBA" id="ARBA00047015"/>
    </source>
</evidence>
<dbReference type="GO" id="GO:0005743">
    <property type="term" value="C:mitochondrial inner membrane"/>
    <property type="evidence" value="ECO:0007669"/>
    <property type="project" value="UniProtKB-SubCell"/>
</dbReference>
<keyword evidence="27" id="KW-0539">Nucleus</keyword>
<keyword evidence="13" id="KW-0165">Cleavage on pair of basic residues</keyword>
<comment type="subunit">
    <text evidence="29">Monomer. Also occurs as a complex with tryptase in mast cells.</text>
</comment>
<organism evidence="34">
    <name type="scientific">Castor canadensis</name>
    <name type="common">American beaver</name>
    <dbReference type="NCBI Taxonomy" id="51338"/>
    <lineage>
        <taxon>Eukaryota</taxon>
        <taxon>Metazoa</taxon>
        <taxon>Chordata</taxon>
        <taxon>Craniata</taxon>
        <taxon>Vertebrata</taxon>
        <taxon>Euteleostomi</taxon>
        <taxon>Mammalia</taxon>
        <taxon>Eutheria</taxon>
        <taxon>Euarchontoglires</taxon>
        <taxon>Glires</taxon>
        <taxon>Rodentia</taxon>
        <taxon>Castorimorpha</taxon>
        <taxon>Castoridae</taxon>
        <taxon>Castor</taxon>
    </lineage>
</organism>
<evidence type="ECO:0000256" key="2">
    <source>
        <dbReference type="ARBA" id="ARBA00004240"/>
    </source>
</evidence>
<evidence type="ECO:0000256" key="29">
    <source>
        <dbReference type="ARBA" id="ARBA00029474"/>
    </source>
</evidence>
<evidence type="ECO:0000256" key="27">
    <source>
        <dbReference type="ARBA" id="ARBA00023242"/>
    </source>
</evidence>
<evidence type="ECO:0000256" key="6">
    <source>
        <dbReference type="ARBA" id="ARBA00004637"/>
    </source>
</evidence>
<dbReference type="GO" id="GO:0016491">
    <property type="term" value="F:oxidoreductase activity"/>
    <property type="evidence" value="ECO:0007669"/>
    <property type="project" value="UniProtKB-KW"/>
</dbReference>
<keyword evidence="17" id="KW-0999">Mitochondrion inner membrane</keyword>
<dbReference type="PROSITE" id="PS00280">
    <property type="entry name" value="BPTI_KUNITZ_1"/>
    <property type="match status" value="2"/>
</dbReference>
<dbReference type="SUPFAM" id="SSF57362">
    <property type="entry name" value="BPTI-like"/>
    <property type="match status" value="2"/>
</dbReference>
<dbReference type="GO" id="GO:0005783">
    <property type="term" value="C:endoplasmic reticulum"/>
    <property type="evidence" value="ECO:0007669"/>
    <property type="project" value="UniProtKB-SubCell"/>
</dbReference>
<keyword evidence="14" id="KW-0646">Protease inhibitor</keyword>
<dbReference type="GO" id="GO:0031965">
    <property type="term" value="C:nuclear membrane"/>
    <property type="evidence" value="ECO:0007669"/>
    <property type="project" value="UniProtKB-SubCell"/>
</dbReference>
<evidence type="ECO:0000256" key="23">
    <source>
        <dbReference type="ARBA" id="ARBA00023128"/>
    </source>
</evidence>
<evidence type="ECO:0000256" key="26">
    <source>
        <dbReference type="ARBA" id="ARBA00023180"/>
    </source>
</evidence>
<evidence type="ECO:0000256" key="28">
    <source>
        <dbReference type="ARBA" id="ARBA00029383"/>
    </source>
</evidence>
<dbReference type="InterPro" id="IPR002223">
    <property type="entry name" value="Kunitz_BPTI"/>
</dbReference>
<dbReference type="FunFam" id="4.10.410.10:FF:000010">
    <property type="entry name" value="Alpha1-microglobulin/bikunin (AMBP)"/>
    <property type="match status" value="1"/>
</dbReference>
<evidence type="ECO:0000256" key="18">
    <source>
        <dbReference type="ARBA" id="ARBA00022824"/>
    </source>
</evidence>
<reference evidence="34" key="1">
    <citation type="submission" date="2023-09" db="UniProtKB">
        <authorList>
            <consortium name="Ensembl"/>
        </authorList>
    </citation>
    <scope>IDENTIFICATION</scope>
</reference>
<keyword evidence="20" id="KW-0654">Proteoglycan</keyword>
<name>A0A8C0X9H8_CASCN</name>
<keyword evidence="21" id="KW-0157">Chromophore</keyword>
<evidence type="ECO:0000256" key="24">
    <source>
        <dbReference type="ARBA" id="ARBA00023136"/>
    </source>
</evidence>
<dbReference type="PRINTS" id="PR00179">
    <property type="entry name" value="LIPOCALIN"/>
</dbReference>
<evidence type="ECO:0000313" key="35">
    <source>
        <dbReference type="Proteomes" id="UP001732720"/>
    </source>
</evidence>
<evidence type="ECO:0000256" key="12">
    <source>
        <dbReference type="ARBA" id="ARBA00022530"/>
    </source>
</evidence>
<dbReference type="Ensembl" id="ENSCCNT00000028774.1">
    <property type="protein sequence ID" value="ENSCCNP00000022466.1"/>
    <property type="gene ID" value="ENSCCNG00000022105.1"/>
</dbReference>
<dbReference type="InterPro" id="IPR012674">
    <property type="entry name" value="Calycin"/>
</dbReference>
<evidence type="ECO:0000256" key="15">
    <source>
        <dbReference type="ARBA" id="ARBA00022729"/>
    </source>
</evidence>
<feature type="domain" description="BPTI/Kunitz inhibitor" evidence="33">
    <location>
        <begin position="287"/>
        <end position="337"/>
    </location>
</feature>
<keyword evidence="11" id="KW-0964">Secreted</keyword>
<dbReference type="GO" id="GO:0005829">
    <property type="term" value="C:cytosol"/>
    <property type="evidence" value="ECO:0007669"/>
    <property type="project" value="UniProtKB-SubCell"/>
</dbReference>
<dbReference type="CDD" id="cd19418">
    <property type="entry name" value="lipocalin_A1M-like"/>
    <property type="match status" value="1"/>
</dbReference>
<evidence type="ECO:0000256" key="13">
    <source>
        <dbReference type="ARBA" id="ARBA00022685"/>
    </source>
</evidence>
<keyword evidence="25" id="KW-1015">Disulfide bond</keyword>
<evidence type="ECO:0000256" key="1">
    <source>
        <dbReference type="ARBA" id="ARBA00004202"/>
    </source>
</evidence>
<dbReference type="GO" id="GO:0005576">
    <property type="term" value="C:extracellular region"/>
    <property type="evidence" value="ECO:0007669"/>
    <property type="project" value="UniProtKB-ARBA"/>
</dbReference>
<comment type="subcellular location">
    <subcellularLocation>
        <location evidence="1">Cell membrane</location>
        <topology evidence="1">Peripheral membrane protein</topology>
    </subcellularLocation>
    <subcellularLocation>
        <location evidence="4">Cytoplasm</location>
        <location evidence="4">Cytosol</location>
    </subcellularLocation>
    <subcellularLocation>
        <location evidence="2">Endoplasmic reticulum</location>
    </subcellularLocation>
    <subcellularLocation>
        <location evidence="6">Mitochondrion inner membrane</location>
        <topology evidence="6">Peripheral membrane protein</topology>
    </subcellularLocation>
    <subcellularLocation>
        <location evidence="5">Nucleus membrane</location>
        <topology evidence="5">Peripheral membrane protein</topology>
    </subcellularLocation>
    <subcellularLocation>
        <location evidence="3">Secreted</location>
        <location evidence="3">Extracellular space</location>
        <location evidence="3">Extracellular matrix</location>
    </subcellularLocation>
</comment>
<evidence type="ECO:0000256" key="5">
    <source>
        <dbReference type="ARBA" id="ARBA00004617"/>
    </source>
</evidence>
<evidence type="ECO:0000256" key="20">
    <source>
        <dbReference type="ARBA" id="ARBA00022974"/>
    </source>
</evidence>
<keyword evidence="18" id="KW-0256">Endoplasmic reticulum</keyword>
<sequence length="352" mass="38806">MQGLGALCLLLTTCLVASAGPVPTPPDDIQVQENFDVSRMYGKWFNLAIGSTCPWLKRVKDKMSMSTLVLSKGATEAEISMIRTHWRRGVCEETSGAYEKTDTAGKFLYHKSKWNITMESYVAHTNYDEYAIFLTKKFSRHHGPSITAKLYGRKPQLRDSLLQDFREVALGVGIPQDSIFTMANRGECVPGEQEPQPTPLLRARRAVLPQEDEGSGTGLLVTGFIKKEDSCQLGHSAGPCLGMVQRYFYNGSSMACETFQYGGCLGNGNNFVSEKECLQTCRTVAACNLPIVQGPCRGSVQLWAFDAVQGKCILFTYGGCQGNGNKFYSEKECKEYCGIPGDGDEELLRLSN</sequence>
<dbReference type="PANTHER" id="PTHR46676">
    <property type="entry name" value="PROTEIN AMBP"/>
    <property type="match status" value="1"/>
</dbReference>
<accession>A0A8C0X9H8</accession>
<dbReference type="OrthoDB" id="9949223at2759"/>
<dbReference type="AlphaFoldDB" id="A0A8C0X9H8"/>
<evidence type="ECO:0000313" key="36">
    <source>
        <dbReference type="RefSeq" id="XP_020015912.1"/>
    </source>
</evidence>
<dbReference type="FunFam" id="2.40.128.20:FF:000007">
    <property type="entry name" value="Alpha-1-microglobulin/bikunin precursor"/>
    <property type="match status" value="1"/>
</dbReference>
<protein>
    <recommendedName>
        <fullName evidence="8">Protein AMBP</fullName>
    </recommendedName>
</protein>
<evidence type="ECO:0000256" key="19">
    <source>
        <dbReference type="ARBA" id="ARBA00022900"/>
    </source>
</evidence>
<dbReference type="CTD" id="259"/>
<dbReference type="KEGG" id="ccan:109684099"/>
<keyword evidence="12" id="KW-0272">Extracellular matrix</keyword>
<evidence type="ECO:0000256" key="30">
    <source>
        <dbReference type="ARBA" id="ARBA00046983"/>
    </source>
</evidence>
<dbReference type="InterPro" id="IPR029856">
    <property type="entry name" value="AMBP"/>
</dbReference>
<comment type="subunit">
    <text evidence="31">Monomer. Homodimer. In plasma, it occurs as a monomer or dimer and in covalently-linked complexes with immunoglobulin A (IgA), ALB/albumin and F2/prothrombin. Chromophore-bound alpha-1-microglobulin interacts with the constant region of immunoglobulin A. Chromophore-bound alpha-1-microglobulin interacts with ALB with molar ratio 2:1 and 1:1; this interaction does not prevent fatty acid binding to ALB. Interacts with F2/prothrombin (via N-terminus) with molar ratio 2:1 and 1:1; this interaction does not prevent the activation of prothrombin to thrombin. Interacts with NDUFAB1, a subunit of mitochondrial complex I. Interacts with FN1.</text>
</comment>
<keyword evidence="23" id="KW-0496">Mitochondrion</keyword>
<dbReference type="InterPro" id="IPR036880">
    <property type="entry name" value="Kunitz_BPTI_sf"/>
</dbReference>
<keyword evidence="24" id="KW-0472">Membrane</keyword>
<comment type="function">
    <text evidence="28">Kunitz-type serine protease inhibitor. Has high catalytic efficiency for F10/blood coagulation factor Xa and may act as an anticoagulant by inhibiting prothrombin activation. Inhibits trypsin and mast cell CMA1/chymase and tryptase proteases.</text>
</comment>
<dbReference type="GO" id="GO:0004867">
    <property type="term" value="F:serine-type endopeptidase inhibitor activity"/>
    <property type="evidence" value="ECO:0007669"/>
    <property type="project" value="UniProtKB-KW"/>
</dbReference>
<dbReference type="Gene3D" id="4.10.410.10">
    <property type="entry name" value="Pancreatic trypsin inhibitor Kunitz domain"/>
    <property type="match status" value="2"/>
</dbReference>
<dbReference type="RefSeq" id="XP_020015912.1">
    <property type="nucleotide sequence ID" value="XM_020160323.1"/>
</dbReference>
<evidence type="ECO:0000256" key="3">
    <source>
        <dbReference type="ARBA" id="ARBA00004498"/>
    </source>
</evidence>
<evidence type="ECO:0000256" key="17">
    <source>
        <dbReference type="ARBA" id="ARBA00022792"/>
    </source>
</evidence>
<dbReference type="PROSITE" id="PS50279">
    <property type="entry name" value="BPTI_KUNITZ_2"/>
    <property type="match status" value="2"/>
</dbReference>
<keyword evidence="9" id="KW-1003">Cell membrane</keyword>
<dbReference type="Gene3D" id="2.40.128.20">
    <property type="match status" value="1"/>
</dbReference>
<evidence type="ECO:0000256" key="14">
    <source>
        <dbReference type="ARBA" id="ARBA00022690"/>
    </source>
</evidence>
<dbReference type="CDD" id="cd22597">
    <property type="entry name" value="Kunitz_bikunin_2-like"/>
    <property type="match status" value="1"/>
</dbReference>
<comment type="similarity">
    <text evidence="7">In the N-terminal section; belongs to the calycin superfamily. Lipocalin family.</text>
</comment>
<evidence type="ECO:0000256" key="16">
    <source>
        <dbReference type="ARBA" id="ARBA00022737"/>
    </source>
</evidence>
<evidence type="ECO:0000256" key="4">
    <source>
        <dbReference type="ARBA" id="ARBA00004514"/>
    </source>
</evidence>
<evidence type="ECO:0000256" key="22">
    <source>
        <dbReference type="ARBA" id="ARBA00023002"/>
    </source>
</evidence>
<dbReference type="Pfam" id="PF00061">
    <property type="entry name" value="Lipocalin"/>
    <property type="match status" value="1"/>
</dbReference>
<feature type="chain" id="PRO_5044674482" description="Protein AMBP" evidence="32">
    <location>
        <begin position="20"/>
        <end position="352"/>
    </location>
</feature>
<feature type="signal peptide" evidence="32">
    <location>
        <begin position="1"/>
        <end position="19"/>
    </location>
</feature>
<evidence type="ECO:0000313" key="34">
    <source>
        <dbReference type="Ensembl" id="ENSCCNP00000022466.1"/>
    </source>
</evidence>
<proteinExistence type="inferred from homology"/>
<evidence type="ECO:0000256" key="10">
    <source>
        <dbReference type="ARBA" id="ARBA00022490"/>
    </source>
</evidence>
<keyword evidence="10" id="KW-0963">Cytoplasm</keyword>
<dbReference type="SUPFAM" id="SSF50814">
    <property type="entry name" value="Lipocalins"/>
    <property type="match status" value="1"/>
</dbReference>
<dbReference type="GO" id="GO:0005886">
    <property type="term" value="C:plasma membrane"/>
    <property type="evidence" value="ECO:0007669"/>
    <property type="project" value="UniProtKB-SubCell"/>
</dbReference>
<keyword evidence="26" id="KW-0325">Glycoprotein</keyword>